<feature type="active site" evidence="4 5">
    <location>
        <position position="175"/>
    </location>
</feature>
<dbReference type="Pfam" id="PF00072">
    <property type="entry name" value="Response_reg"/>
    <property type="match status" value="1"/>
</dbReference>
<keyword evidence="1 4" id="KW-0145">Chemotaxis</keyword>
<gene>
    <name evidence="4" type="primary">cheB</name>
    <name evidence="9" type="ORF">C3L24_12635</name>
</gene>
<comment type="similarity">
    <text evidence="4">Belongs to the CheB family.</text>
</comment>
<evidence type="ECO:0000256" key="5">
    <source>
        <dbReference type="PROSITE-ProRule" id="PRU00050"/>
    </source>
</evidence>
<comment type="catalytic activity">
    <reaction evidence="4">
        <text>L-glutaminyl-[protein] + H2O = L-glutamyl-[protein] + NH4(+)</text>
        <dbReference type="Rhea" id="RHEA:16441"/>
        <dbReference type="Rhea" id="RHEA-COMP:10207"/>
        <dbReference type="Rhea" id="RHEA-COMP:10208"/>
        <dbReference type="ChEBI" id="CHEBI:15377"/>
        <dbReference type="ChEBI" id="CHEBI:28938"/>
        <dbReference type="ChEBI" id="CHEBI:29973"/>
        <dbReference type="ChEBI" id="CHEBI:30011"/>
        <dbReference type="EC" id="3.5.1.44"/>
    </reaction>
</comment>
<evidence type="ECO:0000313" key="10">
    <source>
        <dbReference type="Proteomes" id="UP000250928"/>
    </source>
</evidence>
<organism evidence="9 10">
    <name type="scientific">Candidatus Sedimenticola endophacoides</name>
    <dbReference type="NCBI Taxonomy" id="2548426"/>
    <lineage>
        <taxon>Bacteria</taxon>
        <taxon>Pseudomonadati</taxon>
        <taxon>Pseudomonadota</taxon>
        <taxon>Gammaproteobacteria</taxon>
        <taxon>Chromatiales</taxon>
        <taxon>Sedimenticolaceae</taxon>
        <taxon>Sedimenticola</taxon>
    </lineage>
</organism>
<evidence type="ECO:0000256" key="6">
    <source>
        <dbReference type="PROSITE-ProRule" id="PRU00169"/>
    </source>
</evidence>
<dbReference type="EMBL" id="PQCO01000302">
    <property type="protein sequence ID" value="PUD98525.1"/>
    <property type="molecule type" value="Genomic_DNA"/>
</dbReference>
<dbReference type="GO" id="GO:0005737">
    <property type="term" value="C:cytoplasm"/>
    <property type="evidence" value="ECO:0007669"/>
    <property type="project" value="UniProtKB-SubCell"/>
</dbReference>
<evidence type="ECO:0000256" key="2">
    <source>
        <dbReference type="ARBA" id="ARBA00022801"/>
    </source>
</evidence>
<dbReference type="GO" id="GO:0008984">
    <property type="term" value="F:protein-glutamate methylesterase activity"/>
    <property type="evidence" value="ECO:0007669"/>
    <property type="project" value="UniProtKB-UniRule"/>
</dbReference>
<dbReference type="GO" id="GO:0006935">
    <property type="term" value="P:chemotaxis"/>
    <property type="evidence" value="ECO:0007669"/>
    <property type="project" value="UniProtKB-UniRule"/>
</dbReference>
<feature type="domain" description="CheB-type methylesterase" evidence="8">
    <location>
        <begin position="163"/>
        <end position="353"/>
    </location>
</feature>
<dbReference type="PANTHER" id="PTHR42872">
    <property type="entry name" value="PROTEIN-GLUTAMATE METHYLESTERASE/PROTEIN-GLUTAMINE GLUTAMINASE"/>
    <property type="match status" value="1"/>
</dbReference>
<dbReference type="HAMAP" id="MF_00099">
    <property type="entry name" value="CheB_chemtxs"/>
    <property type="match status" value="1"/>
</dbReference>
<reference evidence="9 10" key="1">
    <citation type="submission" date="2018-01" db="EMBL/GenBank/DDBJ databases">
        <title>Novel co-symbiosis in the lucinid bivalve Phacoides pectinatus.</title>
        <authorList>
            <person name="Lim S.J."/>
            <person name="Davis B.G."/>
            <person name="Gill D.E."/>
            <person name="Engel A.S."/>
            <person name="Anderson L.C."/>
            <person name="Campbell B.J."/>
        </authorList>
    </citation>
    <scope>NUCLEOTIDE SEQUENCE [LARGE SCALE GENOMIC DNA]</scope>
    <source>
        <strain evidence="9">N3_P5</strain>
    </source>
</reference>
<dbReference type="InterPro" id="IPR000673">
    <property type="entry name" value="Sig_transdc_resp-reg_Me-estase"/>
</dbReference>
<dbReference type="GO" id="GO:0050568">
    <property type="term" value="F:protein-glutamine glutaminase activity"/>
    <property type="evidence" value="ECO:0007669"/>
    <property type="project" value="UniProtKB-UniRule"/>
</dbReference>
<feature type="domain" description="Response regulatory" evidence="7">
    <location>
        <begin position="6"/>
        <end position="123"/>
    </location>
</feature>
<dbReference type="InterPro" id="IPR035909">
    <property type="entry name" value="CheB_C"/>
</dbReference>
<feature type="active site" evidence="4 5">
    <location>
        <position position="298"/>
    </location>
</feature>
<comment type="subcellular location">
    <subcellularLocation>
        <location evidence="4">Cytoplasm</location>
    </subcellularLocation>
</comment>
<dbReference type="SMART" id="SM00448">
    <property type="entry name" value="REC"/>
    <property type="match status" value="1"/>
</dbReference>
<comment type="catalytic activity">
    <reaction evidence="3 4">
        <text>[protein]-L-glutamate 5-O-methyl ester + H2O = L-glutamyl-[protein] + methanol + H(+)</text>
        <dbReference type="Rhea" id="RHEA:23236"/>
        <dbReference type="Rhea" id="RHEA-COMP:10208"/>
        <dbReference type="Rhea" id="RHEA-COMP:10311"/>
        <dbReference type="ChEBI" id="CHEBI:15377"/>
        <dbReference type="ChEBI" id="CHEBI:15378"/>
        <dbReference type="ChEBI" id="CHEBI:17790"/>
        <dbReference type="ChEBI" id="CHEBI:29973"/>
        <dbReference type="ChEBI" id="CHEBI:82795"/>
        <dbReference type="EC" id="3.1.1.61"/>
    </reaction>
</comment>
<dbReference type="GO" id="GO:0000156">
    <property type="term" value="F:phosphorelay response regulator activity"/>
    <property type="evidence" value="ECO:0007669"/>
    <property type="project" value="InterPro"/>
</dbReference>
<dbReference type="Pfam" id="PF01339">
    <property type="entry name" value="CheB_methylest"/>
    <property type="match status" value="1"/>
</dbReference>
<dbReference type="InterPro" id="IPR008248">
    <property type="entry name" value="CheB-like"/>
</dbReference>
<comment type="caution">
    <text evidence="9">The sequence shown here is derived from an EMBL/GenBank/DDBJ whole genome shotgun (WGS) entry which is preliminary data.</text>
</comment>
<evidence type="ECO:0000256" key="1">
    <source>
        <dbReference type="ARBA" id="ARBA00022500"/>
    </source>
</evidence>
<feature type="active site" evidence="4 5">
    <location>
        <position position="202"/>
    </location>
</feature>
<sequence length="353" mass="37598">MSDKVRVLVVDDSAFFRGRIAEMLESHPGIEVVGDAVNGEAALREVLRLRPDVVTMDVEMPVMDGISAVRAIMAARPTPILMFSSLTQQGATATLDALEAGAVDFLPKQFYSMDQREQARDTLVRRVIALSGHRPDPLAPVQAAAQPRLAPRPVAPVRRERAAARDVDLVVIGASTGGPMAVQRVLAGLPESFAPPLLVIVHMPAAFTESFAQRLDGQCRIAVREAVDGEPLCGGRAYIAPGGRQMLLERRAKGVTIRVSDGESGQLYRPCVDISLGSAVRVYGAGVLAVVLTGMGQDGKQGARLLKEAGGTVWSQDQASCVVYGMPQAVEKAGFSDRVLPLNDICTLLGRVV</sequence>
<protein>
    <recommendedName>
        <fullName evidence="4">Protein-glutamate methylesterase/protein-glutamine glutaminase</fullName>
        <ecNumber evidence="4">3.1.1.61</ecNumber>
        <ecNumber evidence="4">3.5.1.44</ecNumber>
    </recommendedName>
</protein>
<dbReference type="SUPFAM" id="SSF52172">
    <property type="entry name" value="CheY-like"/>
    <property type="match status" value="1"/>
</dbReference>
<dbReference type="EC" id="3.5.1.44" evidence="4"/>
<evidence type="ECO:0000313" key="9">
    <source>
        <dbReference type="EMBL" id="PUD98525.1"/>
    </source>
</evidence>
<dbReference type="PANTHER" id="PTHR42872:SF3">
    <property type="entry name" value="PROTEIN-GLUTAMATE METHYLESTERASE_PROTEIN-GLUTAMINE GLUTAMINASE 1"/>
    <property type="match status" value="1"/>
</dbReference>
<comment type="PTM">
    <text evidence="4">Phosphorylated by CheA. Phosphorylation of the N-terminal regulatory domain activates the methylesterase activity.</text>
</comment>
<dbReference type="PROSITE" id="PS50110">
    <property type="entry name" value="RESPONSE_REGULATORY"/>
    <property type="match status" value="1"/>
</dbReference>
<dbReference type="PIRSF" id="PIRSF000876">
    <property type="entry name" value="RR_chemtxs_CheB"/>
    <property type="match status" value="1"/>
</dbReference>
<dbReference type="EC" id="3.1.1.61" evidence="4"/>
<keyword evidence="2 4" id="KW-0378">Hydrolase</keyword>
<dbReference type="CDD" id="cd17541">
    <property type="entry name" value="REC_CheB-like"/>
    <property type="match status" value="1"/>
</dbReference>
<dbReference type="NCBIfam" id="NF001965">
    <property type="entry name" value="PRK00742.1"/>
    <property type="match status" value="1"/>
</dbReference>
<accession>A0A6N4DNH6</accession>
<proteinExistence type="inferred from homology"/>
<comment type="domain">
    <text evidence="4">Contains a C-terminal catalytic domain, and an N-terminal region which modulates catalytic activity.</text>
</comment>
<name>A0A6N4DNH6_9GAMM</name>
<keyword evidence="4" id="KW-0963">Cytoplasm</keyword>
<dbReference type="AlphaFoldDB" id="A0A6N4DNH6"/>
<keyword evidence="4 6" id="KW-0597">Phosphoprotein</keyword>
<dbReference type="PROSITE" id="PS50122">
    <property type="entry name" value="CHEB"/>
    <property type="match status" value="1"/>
</dbReference>
<evidence type="ECO:0000256" key="4">
    <source>
        <dbReference type="HAMAP-Rule" id="MF_00099"/>
    </source>
</evidence>
<evidence type="ECO:0000259" key="8">
    <source>
        <dbReference type="PROSITE" id="PS50122"/>
    </source>
</evidence>
<comment type="function">
    <text evidence="4">Involved in chemotaxis. Part of a chemotaxis signal transduction system that modulates chemotaxis in response to various stimuli. Catalyzes the demethylation of specific methylglutamate residues introduced into the chemoreceptors (methyl-accepting chemotaxis proteins or MCP) by CheR. Also mediates the irreversible deamidation of specific glutamine residues to glutamic acid.</text>
</comment>
<dbReference type="CDD" id="cd16432">
    <property type="entry name" value="CheB_Rec"/>
    <property type="match status" value="1"/>
</dbReference>
<evidence type="ECO:0000256" key="3">
    <source>
        <dbReference type="ARBA" id="ARBA00048267"/>
    </source>
</evidence>
<dbReference type="InterPro" id="IPR011006">
    <property type="entry name" value="CheY-like_superfamily"/>
</dbReference>
<dbReference type="Proteomes" id="UP000250928">
    <property type="component" value="Unassembled WGS sequence"/>
</dbReference>
<dbReference type="Gene3D" id="3.40.50.2300">
    <property type="match status" value="1"/>
</dbReference>
<dbReference type="SUPFAM" id="SSF52738">
    <property type="entry name" value="Methylesterase CheB, C-terminal domain"/>
    <property type="match status" value="1"/>
</dbReference>
<dbReference type="Gene3D" id="3.40.50.180">
    <property type="entry name" value="Methylesterase CheB, C-terminal domain"/>
    <property type="match status" value="1"/>
</dbReference>
<feature type="modified residue" description="4-aspartylphosphate" evidence="4 6">
    <location>
        <position position="57"/>
    </location>
</feature>
<evidence type="ECO:0000259" key="7">
    <source>
        <dbReference type="PROSITE" id="PS50110"/>
    </source>
</evidence>
<dbReference type="InterPro" id="IPR001789">
    <property type="entry name" value="Sig_transdc_resp-reg_receiver"/>
</dbReference>